<dbReference type="HOGENOM" id="CLU_129792_0_0_9"/>
<dbReference type="RefSeq" id="WP_013271388.1">
    <property type="nucleotide sequence ID" value="NC_014376.1"/>
</dbReference>
<dbReference type="AlphaFoldDB" id="D9R587"/>
<dbReference type="KEGG" id="csh:Closa_0665"/>
<keyword evidence="2" id="KW-1185">Reference proteome</keyword>
<dbReference type="eggNOG" id="ENOG5031X2N">
    <property type="taxonomic scope" value="Bacteria"/>
</dbReference>
<dbReference type="EMBL" id="CP002109">
    <property type="protein sequence ID" value="ADL03293.1"/>
    <property type="molecule type" value="Genomic_DNA"/>
</dbReference>
<accession>D9R587</accession>
<name>D9R587_LACSW</name>
<dbReference type="Proteomes" id="UP000001662">
    <property type="component" value="Chromosome"/>
</dbReference>
<protein>
    <submittedName>
        <fullName evidence="1">Uncharacterized protein</fullName>
    </submittedName>
</protein>
<proteinExistence type="predicted"/>
<sequence length="157" mass="18426">MDDRKWLQTANDGFQIARVKAANDYTKRFGLALTDEEAALLVRERKDALKEQERVEFGEGILPKLIFAFCDSPYIYQDNYVDTLGRLQDMFYLYKNESLDEITDDELIEFMKNQFDGPCQGSLDHLEDTGLESFARRVRFGDDVYEEDEEDEEDDEF</sequence>
<organism evidence="1 2">
    <name type="scientific">Lacrimispora saccharolytica (strain ATCC 35040 / DSM 2544 / NRCC 2533 / WM1)</name>
    <name type="common">Clostridium saccharolyticum</name>
    <dbReference type="NCBI Taxonomy" id="610130"/>
    <lineage>
        <taxon>Bacteria</taxon>
        <taxon>Bacillati</taxon>
        <taxon>Bacillota</taxon>
        <taxon>Clostridia</taxon>
        <taxon>Lachnospirales</taxon>
        <taxon>Lachnospiraceae</taxon>
        <taxon>Lacrimispora</taxon>
    </lineage>
</organism>
<evidence type="ECO:0000313" key="1">
    <source>
        <dbReference type="EMBL" id="ADL03293.1"/>
    </source>
</evidence>
<dbReference type="Pfam" id="PF19848">
    <property type="entry name" value="DUF6323"/>
    <property type="match status" value="1"/>
</dbReference>
<gene>
    <name evidence="1" type="ordered locus">Closa_0665</name>
</gene>
<reference evidence="1" key="1">
    <citation type="submission" date="2010-07" db="EMBL/GenBank/DDBJ databases">
        <title>Complete sequence of Clostridium saccharolyticum WM1.</title>
        <authorList>
            <consortium name="US DOE Joint Genome Institute"/>
            <person name="Lucas S."/>
            <person name="Copeland A."/>
            <person name="Lapidus A."/>
            <person name="Cheng J.-F."/>
            <person name="Bruce D."/>
            <person name="Goodwin L."/>
            <person name="Pitluck S."/>
            <person name="Chertkov O."/>
            <person name="Detter J.C."/>
            <person name="Han C."/>
            <person name="Tapia R."/>
            <person name="Land M."/>
            <person name="Hauser L."/>
            <person name="Chang Y.-J."/>
            <person name="Jeffries C."/>
            <person name="Kyrpides N."/>
            <person name="Ivanova N."/>
            <person name="Mikhailova N."/>
            <person name="Mouttaki H."/>
            <person name="Lin L."/>
            <person name="Zhou J."/>
            <person name="Hemme C.L."/>
            <person name="Woyke T."/>
        </authorList>
    </citation>
    <scope>NUCLEOTIDE SEQUENCE [LARGE SCALE GENOMIC DNA]</scope>
    <source>
        <strain evidence="1">WM1</strain>
    </source>
</reference>
<dbReference type="InterPro" id="IPR046286">
    <property type="entry name" value="DUF6323"/>
</dbReference>
<evidence type="ECO:0000313" key="2">
    <source>
        <dbReference type="Proteomes" id="UP000001662"/>
    </source>
</evidence>
<dbReference type="STRING" id="610130.Closa_0665"/>
<dbReference type="PaxDb" id="610130-Closa_0665"/>
<dbReference type="OrthoDB" id="1707441at2"/>